<dbReference type="Gene3D" id="3.30.2090.10">
    <property type="entry name" value="Multidrug efflux transporter AcrB TolC docking domain, DN and DC subdomains"/>
    <property type="match status" value="2"/>
</dbReference>
<comment type="subcellular location">
    <subcellularLocation>
        <location evidence="1">Cell inner membrane</location>
        <topology evidence="1">Multi-pass membrane protein</topology>
    </subcellularLocation>
</comment>
<dbReference type="EMBL" id="QZJZ01000055">
    <property type="protein sequence ID" value="RJP59096.1"/>
    <property type="molecule type" value="Genomic_DNA"/>
</dbReference>
<evidence type="ECO:0000313" key="10">
    <source>
        <dbReference type="EMBL" id="RJP59096.1"/>
    </source>
</evidence>
<keyword evidence="5" id="KW-0997">Cell inner membrane</keyword>
<gene>
    <name evidence="10" type="ORF">C4541_06800</name>
</gene>
<comment type="similarity">
    <text evidence="2">Belongs to the resistance-nodulation-cell division (RND) (TC 2.A.6) family.</text>
</comment>
<dbReference type="SUPFAM" id="SSF82714">
    <property type="entry name" value="Multidrug efflux transporter AcrB TolC docking domain, DN and DC subdomains"/>
    <property type="match status" value="2"/>
</dbReference>
<evidence type="ECO:0000313" key="11">
    <source>
        <dbReference type="Proteomes" id="UP000266426"/>
    </source>
</evidence>
<feature type="transmembrane region" description="Helical" evidence="9">
    <location>
        <begin position="1000"/>
        <end position="1026"/>
    </location>
</feature>
<feature type="transmembrane region" description="Helical" evidence="9">
    <location>
        <begin position="472"/>
        <end position="499"/>
    </location>
</feature>
<feature type="transmembrane region" description="Helical" evidence="9">
    <location>
        <begin position="923"/>
        <end position="944"/>
    </location>
</feature>
<dbReference type="SUPFAM" id="SSF82693">
    <property type="entry name" value="Multidrug efflux transporter AcrB pore domain, PN1, PN2, PC1 and PC2 subdomains"/>
    <property type="match status" value="4"/>
</dbReference>
<feature type="transmembrane region" description="Helical" evidence="9">
    <location>
        <begin position="395"/>
        <end position="415"/>
    </location>
</feature>
<protein>
    <submittedName>
        <fullName evidence="10">Multidrug efflux RND transporter permease subunit</fullName>
    </submittedName>
</protein>
<dbReference type="InterPro" id="IPR027463">
    <property type="entry name" value="AcrB_DN_DC_subdom"/>
</dbReference>
<evidence type="ECO:0000256" key="3">
    <source>
        <dbReference type="ARBA" id="ARBA00022448"/>
    </source>
</evidence>
<name>A0A3A4R3T7_9BACT</name>
<feature type="transmembrane region" description="Helical" evidence="9">
    <location>
        <begin position="368"/>
        <end position="389"/>
    </location>
</feature>
<sequence>MFSSFFINRPIFATVISIFIVLVGLLAIPMLPVEKTPDITPPTVVVEAQYPGASAEVIAETVARPLEEEINGVEGMIYMSSKSSDNGMMSLTVTFEVGTDIDMATVLVQNRVSIAEPSLPEDVKRYGVTTKKQSNSIALAVNLMSPDNRYDQAYLSNYINIYVRDKLMRVPGVSNVTVFGAKDFSMRIWLDPNLLKARGLSTLDVLGAIREQNIQVAAGKIGASPAPDTQAFQYTIRTLGRLSGVEEFRDIILKTDDDGRILRLKDIARIELGAEDYSSEAQCNGTSSIVMGIYQLPSANALEVADNIRKAMDEMAKSFPEGLQYSVPFDPTKYIHESIKEVIITLFIAVLLVILTVYIFLGDLRTTLIPSITIPVSLIGTFFVMKLAGISINTLSLFGLVLVIGIVVDDAIVVVENTMRLIDEEGLAPRAAAFKAMEQITGPVIATTLVLLAVFIPTMFVGGISGRLYTQFAMTIATATVFSSINALTLSPALCALLLRPTSAQKTSWYFRLFNRFMKSGTTAYIWIVKRILRVSVIVMLLFAVICALSVYGFKILPTGFLPDEDEGYIFLNVELPDGASLERTKKVTSQINRLLDNTPGIGDYITINGFSLLNGISSPNGAAFFVSLKPWSERQSPELSSLNISRSLQMKLFGIRDAFCLAFIPPPIRGLGFAGGFELQLQDRGNAGYETLYNVGRKIMFDGSQNPVVTRVNASFRANVPQLYVDIDRTKLKTLSLSQKSVFDTLQSYLGTSYANDFNAFGKTYKVILQADSEYRLRESDIESLEVRNEQGKMVPLKTFASVSHTAGPQTITHYNMYTSNTVSGMAMPGFSSGQAIEEMKRMLAANLPSGIGFEWSGMSYQQIEAGNKAPLIFLLASIFVFLFLAAQYESWAIPVAIVFSVPLALFGAVLLTVARSLDNNIYTQIGIVLLIGLASKTSILLVEFAKQHHEEGHSIFESAVEAARLRFRPILMTALSFVLGVVPLMIATGAGAHSRQALGTAVFGGMLLATILGVFFIPVFYYVVQKIADLFSKKKNADIDEKVIK</sequence>
<dbReference type="Gene3D" id="3.30.70.1430">
    <property type="entry name" value="Multidrug efflux transporter AcrB pore domain"/>
    <property type="match status" value="2"/>
</dbReference>
<dbReference type="GO" id="GO:0009636">
    <property type="term" value="P:response to toxic substance"/>
    <property type="evidence" value="ECO:0007669"/>
    <property type="project" value="UniProtKB-ARBA"/>
</dbReference>
<dbReference type="NCBIfam" id="NF000282">
    <property type="entry name" value="RND_permease_1"/>
    <property type="match status" value="1"/>
</dbReference>
<dbReference type="Gene3D" id="3.30.70.1440">
    <property type="entry name" value="Multidrug efflux transporter AcrB pore domain"/>
    <property type="match status" value="1"/>
</dbReference>
<dbReference type="GO" id="GO:0015562">
    <property type="term" value="F:efflux transmembrane transporter activity"/>
    <property type="evidence" value="ECO:0007669"/>
    <property type="project" value="InterPro"/>
</dbReference>
<dbReference type="Pfam" id="PF00873">
    <property type="entry name" value="ACR_tran"/>
    <property type="match status" value="1"/>
</dbReference>
<accession>A0A3A4R3T7</accession>
<evidence type="ECO:0000256" key="6">
    <source>
        <dbReference type="ARBA" id="ARBA00022692"/>
    </source>
</evidence>
<dbReference type="FunFam" id="3.30.70.1430:FF:000001">
    <property type="entry name" value="Efflux pump membrane transporter"/>
    <property type="match status" value="1"/>
</dbReference>
<keyword evidence="6 9" id="KW-0812">Transmembrane</keyword>
<dbReference type="InterPro" id="IPR004764">
    <property type="entry name" value="MdtF-like"/>
</dbReference>
<dbReference type="FunFam" id="1.20.1640.10:FF:000001">
    <property type="entry name" value="Efflux pump membrane transporter"/>
    <property type="match status" value="1"/>
</dbReference>
<dbReference type="Gene3D" id="3.30.70.1320">
    <property type="entry name" value="Multidrug efflux transporter AcrB pore domain like"/>
    <property type="match status" value="1"/>
</dbReference>
<evidence type="ECO:0000256" key="7">
    <source>
        <dbReference type="ARBA" id="ARBA00022989"/>
    </source>
</evidence>
<feature type="transmembrane region" description="Helical" evidence="9">
    <location>
        <begin position="342"/>
        <end position="361"/>
    </location>
</feature>
<feature type="transmembrane region" description="Helical" evidence="9">
    <location>
        <begin position="12"/>
        <end position="31"/>
    </location>
</feature>
<evidence type="ECO:0000256" key="9">
    <source>
        <dbReference type="SAM" id="Phobius"/>
    </source>
</evidence>
<dbReference type="GO" id="GO:0005886">
    <property type="term" value="C:plasma membrane"/>
    <property type="evidence" value="ECO:0007669"/>
    <property type="project" value="UniProtKB-SubCell"/>
</dbReference>
<dbReference type="GO" id="GO:0042910">
    <property type="term" value="F:xenobiotic transmembrane transporter activity"/>
    <property type="evidence" value="ECO:0007669"/>
    <property type="project" value="TreeGrafter"/>
</dbReference>
<feature type="transmembrane region" description="Helical" evidence="9">
    <location>
        <begin position="895"/>
        <end position="917"/>
    </location>
</feature>
<dbReference type="AlphaFoldDB" id="A0A3A4R3T7"/>
<dbReference type="InterPro" id="IPR001036">
    <property type="entry name" value="Acrflvin-R"/>
</dbReference>
<dbReference type="Gene3D" id="1.20.1640.10">
    <property type="entry name" value="Multidrug efflux transporter AcrB transmembrane domain"/>
    <property type="match status" value="2"/>
</dbReference>
<evidence type="ECO:0000256" key="1">
    <source>
        <dbReference type="ARBA" id="ARBA00004429"/>
    </source>
</evidence>
<dbReference type="PANTHER" id="PTHR32063">
    <property type="match status" value="1"/>
</dbReference>
<feature type="transmembrane region" description="Helical" evidence="9">
    <location>
        <begin position="532"/>
        <end position="554"/>
    </location>
</feature>
<feature type="transmembrane region" description="Helical" evidence="9">
    <location>
        <begin position="972"/>
        <end position="994"/>
    </location>
</feature>
<keyword evidence="7 9" id="KW-1133">Transmembrane helix</keyword>
<dbReference type="Proteomes" id="UP000266426">
    <property type="component" value="Unassembled WGS sequence"/>
</dbReference>
<dbReference type="SUPFAM" id="SSF82866">
    <property type="entry name" value="Multidrug efflux transporter AcrB transmembrane domain"/>
    <property type="match status" value="2"/>
</dbReference>
<keyword evidence="3" id="KW-0813">Transport</keyword>
<feature type="transmembrane region" description="Helical" evidence="9">
    <location>
        <begin position="871"/>
        <end position="888"/>
    </location>
</feature>
<keyword evidence="8 9" id="KW-0472">Membrane</keyword>
<evidence type="ECO:0000256" key="8">
    <source>
        <dbReference type="ARBA" id="ARBA00023136"/>
    </source>
</evidence>
<keyword evidence="4" id="KW-1003">Cell membrane</keyword>
<evidence type="ECO:0000256" key="5">
    <source>
        <dbReference type="ARBA" id="ARBA00022519"/>
    </source>
</evidence>
<feature type="transmembrane region" description="Helical" evidence="9">
    <location>
        <begin position="440"/>
        <end position="460"/>
    </location>
</feature>
<evidence type="ECO:0000256" key="2">
    <source>
        <dbReference type="ARBA" id="ARBA00010942"/>
    </source>
</evidence>
<dbReference type="NCBIfam" id="TIGR00915">
    <property type="entry name" value="2A0602"/>
    <property type="match status" value="1"/>
</dbReference>
<reference evidence="10 11" key="1">
    <citation type="journal article" date="2017" name="ISME J.">
        <title>Energy and carbon metabolisms in a deep terrestrial subsurface fluid microbial community.</title>
        <authorList>
            <person name="Momper L."/>
            <person name="Jungbluth S.P."/>
            <person name="Lee M.D."/>
            <person name="Amend J.P."/>
        </authorList>
    </citation>
    <scope>NUCLEOTIDE SEQUENCE [LARGE SCALE GENOMIC DNA]</scope>
    <source>
        <strain evidence="10">SURF_26</strain>
    </source>
</reference>
<dbReference type="PANTHER" id="PTHR32063:SF11">
    <property type="entry name" value="CATION OR DRUG EFFLUX SYSTEM PROTEIN"/>
    <property type="match status" value="1"/>
</dbReference>
<dbReference type="PRINTS" id="PR00702">
    <property type="entry name" value="ACRIFLAVINRP"/>
</dbReference>
<organism evidence="10 11">
    <name type="scientific">Candidatus Auribacter fodinae</name>
    <dbReference type="NCBI Taxonomy" id="2093366"/>
    <lineage>
        <taxon>Bacteria</taxon>
        <taxon>Pseudomonadati</taxon>
        <taxon>Candidatus Auribacterota</taxon>
        <taxon>Candidatus Auribacteria</taxon>
        <taxon>Candidatus Auribacterales</taxon>
        <taxon>Candidatus Auribacteraceae</taxon>
        <taxon>Candidatus Auribacter</taxon>
    </lineage>
</organism>
<comment type="caution">
    <text evidence="10">The sequence shown here is derived from an EMBL/GenBank/DDBJ whole genome shotgun (WGS) entry which is preliminary data.</text>
</comment>
<evidence type="ECO:0000256" key="4">
    <source>
        <dbReference type="ARBA" id="ARBA00022475"/>
    </source>
</evidence>
<proteinExistence type="inferred from homology"/>